<dbReference type="InterPro" id="IPR007530">
    <property type="entry name" value="Aminoglycoside_adenylylTfrase"/>
</dbReference>
<evidence type="ECO:0000313" key="2">
    <source>
        <dbReference type="Proteomes" id="UP000215215"/>
    </source>
</evidence>
<dbReference type="SUPFAM" id="SSF81301">
    <property type="entry name" value="Nucleotidyltransferase"/>
    <property type="match status" value="1"/>
</dbReference>
<sequence>MKTRTEKEIIDLIIGFALNDDRIRGVLMNGSRVNPSITKDIFQDYDIVNLVTDVEPFKDENYILSHFGETIIIQKPEDKIYPPPVGDGRYNYNMQFVDGNRIDLSFFNINRIDELTKDSLTEVLLDKDHIIPNLPDPSESSYLIKEPTEKLFNDCCDEFIFGLGSHIPKTIWRKELPLLKAYIDVVLRKPLINMFEWDIGIKTGFRKSIGKAGRHLQKYLEPEIWKEFEQTYTDSNYDNIWNSLFLFYKLFKKTAESVAQEYGFQFPEEAGKRALEFLKHIKQLPEDAKAIY</sequence>
<dbReference type="Pfam" id="PF04439">
    <property type="entry name" value="Adenyl_transf"/>
    <property type="match status" value="1"/>
</dbReference>
<accession>A0A235BYA6</accession>
<dbReference type="Proteomes" id="UP000215215">
    <property type="component" value="Unassembled WGS sequence"/>
</dbReference>
<keyword evidence="1" id="KW-0808">Transferase</keyword>
<name>A0A235BYA6_UNCW3</name>
<dbReference type="EMBL" id="NOZQ01000029">
    <property type="protein sequence ID" value="OYD17202.1"/>
    <property type="molecule type" value="Genomic_DNA"/>
</dbReference>
<dbReference type="InterPro" id="IPR043519">
    <property type="entry name" value="NT_sf"/>
</dbReference>
<proteinExistence type="predicted"/>
<dbReference type="GO" id="GO:0016779">
    <property type="term" value="F:nucleotidyltransferase activity"/>
    <property type="evidence" value="ECO:0007669"/>
    <property type="project" value="UniProtKB-KW"/>
</dbReference>
<evidence type="ECO:0000313" key="1">
    <source>
        <dbReference type="EMBL" id="OYD17202.1"/>
    </source>
</evidence>
<organism evidence="1 2">
    <name type="scientific">candidate division WOR-3 bacterium JGI_Cruoil_03_44_89</name>
    <dbReference type="NCBI Taxonomy" id="1973748"/>
    <lineage>
        <taxon>Bacteria</taxon>
        <taxon>Bacteria division WOR-3</taxon>
    </lineage>
</organism>
<dbReference type="Gene3D" id="1.20.120.330">
    <property type="entry name" value="Nucleotidyltransferases domain 2"/>
    <property type="match status" value="1"/>
</dbReference>
<protein>
    <submittedName>
        <fullName evidence="1">Aminoglycoside adenylyltransferase</fullName>
    </submittedName>
</protein>
<dbReference type="SUPFAM" id="SSF81631">
    <property type="entry name" value="PAP/OAS1 substrate-binding domain"/>
    <property type="match status" value="1"/>
</dbReference>
<reference evidence="1 2" key="1">
    <citation type="submission" date="2017-07" db="EMBL/GenBank/DDBJ databases">
        <title>Recovery of genomes from metagenomes via a dereplication, aggregation, and scoring strategy.</title>
        <authorList>
            <person name="Sieber C.M."/>
            <person name="Probst A.J."/>
            <person name="Sharrar A."/>
            <person name="Thomas B.C."/>
            <person name="Hess M."/>
            <person name="Tringe S.G."/>
            <person name="Banfield J.F."/>
        </authorList>
    </citation>
    <scope>NUCLEOTIDE SEQUENCE [LARGE SCALE GENOMIC DNA]</scope>
    <source>
        <strain evidence="1">JGI_Cruoil_03_44_89</strain>
    </source>
</reference>
<keyword evidence="1" id="KW-0548">Nucleotidyltransferase</keyword>
<gene>
    <name evidence="1" type="ORF">CH333_01630</name>
</gene>
<dbReference type="Gene3D" id="3.30.460.10">
    <property type="entry name" value="Beta Polymerase, domain 2"/>
    <property type="match status" value="1"/>
</dbReference>
<dbReference type="AlphaFoldDB" id="A0A235BYA6"/>
<comment type="caution">
    <text evidence="1">The sequence shown here is derived from an EMBL/GenBank/DDBJ whole genome shotgun (WGS) entry which is preliminary data.</text>
</comment>